<dbReference type="PANTHER" id="PTHR43416">
    <property type="entry name" value="DIHYDROLIPOYLLYSINE-RESIDUE SUCCINYLTRANSFERASE COMPONENT OF 2-OXOGLUTARATE DEHYDROGENASE COMPLEX, MITOCHONDRIAL-RELATED"/>
    <property type="match status" value="1"/>
</dbReference>
<keyword evidence="16" id="KW-1185">Reference proteome</keyword>
<organism evidence="15 16">
    <name type="scientific">Ectothiorhodospira mobilis</name>
    <dbReference type="NCBI Taxonomy" id="195064"/>
    <lineage>
        <taxon>Bacteria</taxon>
        <taxon>Pseudomonadati</taxon>
        <taxon>Pseudomonadota</taxon>
        <taxon>Gammaproteobacteria</taxon>
        <taxon>Chromatiales</taxon>
        <taxon>Ectothiorhodospiraceae</taxon>
        <taxon>Ectothiorhodospira</taxon>
    </lineage>
</organism>
<dbReference type="InterPro" id="IPR050537">
    <property type="entry name" value="2-oxoacid_dehydrogenase"/>
</dbReference>
<dbReference type="GO" id="GO:0045252">
    <property type="term" value="C:oxoglutarate dehydrogenase complex"/>
    <property type="evidence" value="ECO:0007669"/>
    <property type="project" value="UniProtKB-UniRule"/>
</dbReference>
<dbReference type="SUPFAM" id="SSF47005">
    <property type="entry name" value="Peripheral subunit-binding domain of 2-oxo acid dehydrogenase complex"/>
    <property type="match status" value="1"/>
</dbReference>
<feature type="region of interest" description="Disordered" evidence="12">
    <location>
        <begin position="77"/>
        <end position="123"/>
    </location>
</feature>
<dbReference type="OrthoDB" id="9805770at2"/>
<evidence type="ECO:0000256" key="6">
    <source>
        <dbReference type="ARBA" id="ARBA00022532"/>
    </source>
</evidence>
<reference evidence="15 16" key="1">
    <citation type="submission" date="2016-10" db="EMBL/GenBank/DDBJ databases">
        <authorList>
            <person name="de Groot N.N."/>
        </authorList>
    </citation>
    <scope>NUCLEOTIDE SEQUENCE [LARGE SCALE GENOMIC DNA]</scope>
    <source>
        <strain evidence="15 16">DSM 4180</strain>
    </source>
</reference>
<keyword evidence="8 11" id="KW-0450">Lipoyl</keyword>
<dbReference type="Pfam" id="PF00198">
    <property type="entry name" value="2-oxoacid_dh"/>
    <property type="match status" value="1"/>
</dbReference>
<feature type="domain" description="Lipoyl-binding" evidence="13">
    <location>
        <begin position="2"/>
        <end position="77"/>
    </location>
</feature>
<comment type="function">
    <text evidence="1 11">E2 component of the 2-oxoglutarate dehydrogenase (OGDH) complex which catalyzes the second step in the conversion of 2-oxoglutarate to succinyl-CoA and CO(2).</text>
</comment>
<evidence type="ECO:0000256" key="10">
    <source>
        <dbReference type="ARBA" id="ARBA00052761"/>
    </source>
</evidence>
<feature type="domain" description="Peripheral subunit-binding (PSBD)" evidence="14">
    <location>
        <begin position="123"/>
        <end position="160"/>
    </location>
</feature>
<evidence type="ECO:0000256" key="5">
    <source>
        <dbReference type="ARBA" id="ARBA00019511"/>
    </source>
</evidence>
<dbReference type="Gene3D" id="3.30.559.10">
    <property type="entry name" value="Chloramphenicol acetyltransferase-like domain"/>
    <property type="match status" value="1"/>
</dbReference>
<evidence type="ECO:0000256" key="2">
    <source>
        <dbReference type="ARBA" id="ARBA00005145"/>
    </source>
</evidence>
<dbReference type="Pfam" id="PF02817">
    <property type="entry name" value="E3_binding"/>
    <property type="match status" value="1"/>
</dbReference>
<dbReference type="PROSITE" id="PS50968">
    <property type="entry name" value="BIOTINYL_LIPOYL"/>
    <property type="match status" value="1"/>
</dbReference>
<dbReference type="PANTHER" id="PTHR43416:SF5">
    <property type="entry name" value="DIHYDROLIPOYLLYSINE-RESIDUE SUCCINYLTRANSFERASE COMPONENT OF 2-OXOGLUTARATE DEHYDROGENASE COMPLEX, MITOCHONDRIAL"/>
    <property type="match status" value="1"/>
</dbReference>
<dbReference type="InterPro" id="IPR000089">
    <property type="entry name" value="Biotin_lipoyl"/>
</dbReference>
<keyword evidence="9 11" id="KW-0012">Acyltransferase</keyword>
<gene>
    <name evidence="15" type="ORF">SAMN05421721_10827</name>
</gene>
<dbReference type="InterPro" id="IPR006255">
    <property type="entry name" value="SucB"/>
</dbReference>
<feature type="region of interest" description="Disordered" evidence="12">
    <location>
        <begin position="162"/>
        <end position="205"/>
    </location>
</feature>
<dbReference type="AlphaFoldDB" id="A0A1I4RJE8"/>
<dbReference type="GO" id="GO:0033512">
    <property type="term" value="P:L-lysine catabolic process to acetyl-CoA via saccharopine"/>
    <property type="evidence" value="ECO:0007669"/>
    <property type="project" value="UniProtKB-UniRule"/>
</dbReference>
<evidence type="ECO:0000256" key="3">
    <source>
        <dbReference type="ARBA" id="ARBA00007317"/>
    </source>
</evidence>
<dbReference type="InterPro" id="IPR003016">
    <property type="entry name" value="2-oxoA_DH_lipoyl-BS"/>
</dbReference>
<dbReference type="NCBIfam" id="TIGR01347">
    <property type="entry name" value="sucB"/>
    <property type="match status" value="1"/>
</dbReference>
<comment type="catalytic activity">
    <reaction evidence="10 11">
        <text>N(6)-[(R)-dihydrolipoyl]-L-lysyl-[protein] + succinyl-CoA = N(6)-[(R)-S(8)-succinyldihydrolipoyl]-L-lysyl-[protein] + CoA</text>
        <dbReference type="Rhea" id="RHEA:15213"/>
        <dbReference type="Rhea" id="RHEA-COMP:10475"/>
        <dbReference type="Rhea" id="RHEA-COMP:20092"/>
        <dbReference type="ChEBI" id="CHEBI:57287"/>
        <dbReference type="ChEBI" id="CHEBI:57292"/>
        <dbReference type="ChEBI" id="CHEBI:83100"/>
        <dbReference type="ChEBI" id="CHEBI:83120"/>
        <dbReference type="EC" id="2.3.1.61"/>
    </reaction>
</comment>
<evidence type="ECO:0000256" key="7">
    <source>
        <dbReference type="ARBA" id="ARBA00022679"/>
    </source>
</evidence>
<dbReference type="FunFam" id="3.30.559.10:FF:000007">
    <property type="entry name" value="Dihydrolipoamide acetyltransferase component of pyruvate dehydrogenase complex"/>
    <property type="match status" value="1"/>
</dbReference>
<dbReference type="EMBL" id="FOUO01000008">
    <property type="protein sequence ID" value="SFM52335.1"/>
    <property type="molecule type" value="Genomic_DNA"/>
</dbReference>
<dbReference type="RefSeq" id="WP_090485266.1">
    <property type="nucleotide sequence ID" value="NZ_FOUO01000008.1"/>
</dbReference>
<evidence type="ECO:0000256" key="1">
    <source>
        <dbReference type="ARBA" id="ARBA00004052"/>
    </source>
</evidence>
<evidence type="ECO:0000313" key="15">
    <source>
        <dbReference type="EMBL" id="SFM52335.1"/>
    </source>
</evidence>
<dbReference type="NCBIfam" id="NF004309">
    <property type="entry name" value="PRK05704.1"/>
    <property type="match status" value="1"/>
</dbReference>
<keyword evidence="7 11" id="KW-0808">Transferase</keyword>
<keyword evidence="6 11" id="KW-0816">Tricarboxylic acid cycle</keyword>
<comment type="pathway">
    <text evidence="2 11">Amino-acid degradation; L-lysine degradation via saccharopine pathway; glutaryl-CoA from L-lysine: step 6/6.</text>
</comment>
<dbReference type="PROSITE" id="PS51826">
    <property type="entry name" value="PSBD"/>
    <property type="match status" value="1"/>
</dbReference>
<dbReference type="InterPro" id="IPR011053">
    <property type="entry name" value="Single_hybrid_motif"/>
</dbReference>
<dbReference type="SUPFAM" id="SSF51230">
    <property type="entry name" value="Single hybrid motif"/>
    <property type="match status" value="1"/>
</dbReference>
<dbReference type="STRING" id="195064.SAMN05421721_10827"/>
<dbReference type="EC" id="2.3.1.61" evidence="4 11"/>
<dbReference type="InterPro" id="IPR023213">
    <property type="entry name" value="CAT-like_dom_sf"/>
</dbReference>
<comment type="similarity">
    <text evidence="3 11">Belongs to the 2-oxoacid dehydrogenase family.</text>
</comment>
<proteinExistence type="inferred from homology"/>
<dbReference type="CDD" id="cd06849">
    <property type="entry name" value="lipoyl_domain"/>
    <property type="match status" value="1"/>
</dbReference>
<accession>A0A1I4RJE8</accession>
<dbReference type="InterPro" id="IPR004167">
    <property type="entry name" value="PSBD"/>
</dbReference>
<evidence type="ECO:0000256" key="12">
    <source>
        <dbReference type="SAM" id="MobiDB-lite"/>
    </source>
</evidence>
<evidence type="ECO:0000256" key="11">
    <source>
        <dbReference type="RuleBase" id="RU361138"/>
    </source>
</evidence>
<dbReference type="InterPro" id="IPR036625">
    <property type="entry name" value="E3-bd_dom_sf"/>
</dbReference>
<dbReference type="Gene3D" id="2.40.50.100">
    <property type="match status" value="1"/>
</dbReference>
<feature type="compositionally biased region" description="Basic and acidic residues" evidence="12">
    <location>
        <begin position="94"/>
        <end position="105"/>
    </location>
</feature>
<dbReference type="PROSITE" id="PS00189">
    <property type="entry name" value="LIPOYL"/>
    <property type="match status" value="1"/>
</dbReference>
<dbReference type="GO" id="GO:0004149">
    <property type="term" value="F:dihydrolipoyllysine-residue succinyltransferase activity"/>
    <property type="evidence" value="ECO:0007669"/>
    <property type="project" value="UniProtKB-UniRule"/>
</dbReference>
<name>A0A1I4RJE8_ECTMO</name>
<evidence type="ECO:0000259" key="14">
    <source>
        <dbReference type="PROSITE" id="PS51826"/>
    </source>
</evidence>
<feature type="compositionally biased region" description="Low complexity" evidence="12">
    <location>
        <begin position="162"/>
        <end position="187"/>
    </location>
</feature>
<evidence type="ECO:0000256" key="8">
    <source>
        <dbReference type="ARBA" id="ARBA00022823"/>
    </source>
</evidence>
<dbReference type="Gene3D" id="4.10.320.10">
    <property type="entry name" value="E3-binding domain"/>
    <property type="match status" value="1"/>
</dbReference>
<evidence type="ECO:0000259" key="13">
    <source>
        <dbReference type="PROSITE" id="PS50968"/>
    </source>
</evidence>
<protein>
    <recommendedName>
        <fullName evidence="5 11">Dihydrolipoyllysine-residue succinyltransferase component of 2-oxoglutarate dehydrogenase complex</fullName>
        <ecNumber evidence="4 11">2.3.1.61</ecNumber>
    </recommendedName>
    <alternativeName>
        <fullName evidence="11">2-oxoglutarate dehydrogenase complex component E2</fullName>
    </alternativeName>
</protein>
<dbReference type="GO" id="GO:0005829">
    <property type="term" value="C:cytosol"/>
    <property type="evidence" value="ECO:0007669"/>
    <property type="project" value="TreeGrafter"/>
</dbReference>
<dbReference type="SUPFAM" id="SSF52777">
    <property type="entry name" value="CoA-dependent acyltransferases"/>
    <property type="match status" value="1"/>
</dbReference>
<dbReference type="GO" id="GO:0006099">
    <property type="term" value="P:tricarboxylic acid cycle"/>
    <property type="evidence" value="ECO:0007669"/>
    <property type="project" value="UniProtKB-UniRule"/>
</dbReference>
<dbReference type="Pfam" id="PF00364">
    <property type="entry name" value="Biotin_lipoyl"/>
    <property type="match status" value="1"/>
</dbReference>
<sequence length="429" mass="46339">MSIEVKIPQLPESVADATIVSWHKRPGDTVQRDETLVDIETDKVVLEVPAPEDGVLGDIVEDEGSVVTAGQVIGHVEKGEGKKKGTKPAAGAAGKDEDGGKDTQRPQDTAGEPDRAGGDQAPSLSPAVRKLVAEHDLDPARIEGSGKGGRILKEDVLRHLQAQAPAKSASAPEAAPAETEAAQTASEPRPEPGTPEARPEKRVPMTRLRARVAERLVEAQQTAAMLTTFNEVNMKPVMDLRAQYKDRFEKRHGVRLGFMSFFVKAATEALKRFPEVNASIDGRDIVYHGYFDIGIAVSSPRGLVVPILRDTDALTMPDIERAIADFGQQAEDGSLGIEDLTGGTFTISNGGVFGSLLSTPIINPPQSAILGMHRIQERPVAEHGEVVIRPMMYLALSYDHRLVDGREAVQFLVTIKDMLEDPTRLLLEV</sequence>
<evidence type="ECO:0000256" key="4">
    <source>
        <dbReference type="ARBA" id="ARBA00012945"/>
    </source>
</evidence>
<dbReference type="Proteomes" id="UP000199556">
    <property type="component" value="Unassembled WGS sequence"/>
</dbReference>
<dbReference type="UniPathway" id="UPA00868">
    <property type="reaction ID" value="UER00840"/>
</dbReference>
<evidence type="ECO:0000313" key="16">
    <source>
        <dbReference type="Proteomes" id="UP000199556"/>
    </source>
</evidence>
<dbReference type="InterPro" id="IPR001078">
    <property type="entry name" value="2-oxoacid_DH_actylTfrase"/>
</dbReference>
<evidence type="ECO:0000256" key="9">
    <source>
        <dbReference type="ARBA" id="ARBA00023315"/>
    </source>
</evidence>
<comment type="cofactor">
    <cofactor evidence="11">
        <name>(R)-lipoate</name>
        <dbReference type="ChEBI" id="CHEBI:83088"/>
    </cofactor>
    <text evidence="11">Binds 1 lipoyl cofactor covalently.</text>
</comment>